<dbReference type="InterPro" id="IPR057010">
    <property type="entry name" value="MrpH_C"/>
</dbReference>
<dbReference type="Gene3D" id="2.60.40.1090">
    <property type="entry name" value="Fimbrial-type adhesion domain"/>
    <property type="match status" value="1"/>
</dbReference>
<proteinExistence type="predicted"/>
<reference evidence="3" key="2">
    <citation type="submission" date="2013-11" db="EMBL/GenBank/DDBJ databases">
        <title>Genome sequences of clinical and environmental isolates of Serratia marcescens.</title>
        <authorList>
            <person name="Iguchi A."/>
            <person name="Komatsu H."/>
            <person name="Nagaya Y."/>
            <person name="Ogura Y."/>
            <person name="Katsura K."/>
            <person name="Kurokawa K."/>
            <person name="Ooka T."/>
            <person name="Hattori M."/>
            <person name="Gotoh N."/>
            <person name="Thomson N."/>
            <person name="Hayashi T."/>
        </authorList>
    </citation>
    <scope>NUCLEOTIDE SEQUENCE [LARGE SCALE GENOMIC DNA]</scope>
    <source>
        <strain evidence="3">Db11</strain>
    </source>
</reference>
<reference evidence="2 3" key="1">
    <citation type="submission" date="2013-06" db="EMBL/GenBank/DDBJ databases">
        <authorList>
            <person name="Aslett M."/>
        </authorList>
    </citation>
    <scope>NUCLEOTIDE SEQUENCE [LARGE SCALE GENOMIC DNA]</scope>
    <source>
        <strain evidence="2 3">Db11</strain>
    </source>
</reference>
<feature type="domain" description="Fimbrial adhesin MrpH C-terminal" evidence="1">
    <location>
        <begin position="188"/>
        <end position="289"/>
    </location>
</feature>
<gene>
    <name evidence="2" type="ORF">SMDB11_4442</name>
</gene>
<organism evidence="2 3">
    <name type="scientific">Serratia marcescens subsp. marcescens Db11</name>
    <dbReference type="NCBI Taxonomy" id="273526"/>
    <lineage>
        <taxon>Bacteria</taxon>
        <taxon>Pseudomonadati</taxon>
        <taxon>Pseudomonadota</taxon>
        <taxon>Gammaproteobacteria</taxon>
        <taxon>Enterobacterales</taxon>
        <taxon>Yersiniaceae</taxon>
        <taxon>Serratia</taxon>
    </lineage>
</organism>
<evidence type="ECO:0000313" key="2">
    <source>
        <dbReference type="EMBL" id="CDG15001.1"/>
    </source>
</evidence>
<dbReference type="InterPro" id="IPR036937">
    <property type="entry name" value="Adhesion_dom_fimbrial_sf"/>
</dbReference>
<evidence type="ECO:0000313" key="3">
    <source>
        <dbReference type="Proteomes" id="UP000018979"/>
    </source>
</evidence>
<dbReference type="AlphaFoldDB" id="A0ABC9IR88"/>
<dbReference type="Pfam" id="PF24223">
    <property type="entry name" value="MrpH_C"/>
    <property type="match status" value="1"/>
</dbReference>
<dbReference type="KEGG" id="smac:SMDB11_4442"/>
<dbReference type="EMBL" id="HG326223">
    <property type="protein sequence ID" value="CDG15001.1"/>
    <property type="molecule type" value="Genomic_DNA"/>
</dbReference>
<name>A0ABC9IR88_SERMA</name>
<evidence type="ECO:0000259" key="1">
    <source>
        <dbReference type="Pfam" id="PF24223"/>
    </source>
</evidence>
<sequence length="292" mass="31470">MVMRRVFSRGKEMRKWFFFILFGGMYLAGMSAAFAKISLNWKWTQESGGKWSLSISPQGAYEVDPDMAIAKCTGKGFWPCQGQWRIYVNAKSIECDPMVSGEVGMTVATFATRVASAYNGKTCVLNDLVLNGTEEICAMTYITGEWYQQWGLYPSGGTLYATSGCSDGPVGGGETILPPIKPLSCSINNSISLAHGTIDYSEIGASQATYMATVSCTRQATVKITVPNGGKVNFKSDGSFYSLVSVMDKPGGAQFSVNGSTQVKFSSRLYTVGDEALNGVFNNSTVAVLDIL</sequence>
<protein>
    <submittedName>
        <fullName evidence="2">Fimbrial protein</fullName>
    </submittedName>
</protein>
<dbReference type="Proteomes" id="UP000018979">
    <property type="component" value="Chromosome I"/>
</dbReference>
<accession>A0ABC9IR88</accession>
<reference evidence="2 3" key="3">
    <citation type="journal article" date="2014" name="Genome Biol. Evol.">
        <title>Genome evolution and plasticity of Serratia marcescens, an important multidrug-resistant nosocomial pathogen.</title>
        <authorList>
            <person name="Iguchi A."/>
            <person name="Nagaya Y."/>
            <person name="Pradel E."/>
            <person name="Ooka T."/>
            <person name="Ogura Y."/>
            <person name="Katsura K."/>
            <person name="Kurokawa K."/>
            <person name="Oshima K."/>
            <person name="Hattori M."/>
            <person name="Parkhill J."/>
            <person name="Sebaihia M."/>
            <person name="Coulthurst S.J."/>
            <person name="Gotoh N."/>
            <person name="Thomson N.R."/>
            <person name="Ewbank J.J."/>
            <person name="Hayashi T."/>
        </authorList>
    </citation>
    <scope>NUCLEOTIDE SEQUENCE [LARGE SCALE GENOMIC DNA]</scope>
    <source>
        <strain evidence="2 3">Db11</strain>
    </source>
</reference>